<comment type="caution">
    <text evidence="1">The sequence shown here is derived from an EMBL/GenBank/DDBJ whole genome shotgun (WGS) entry which is preliminary data.</text>
</comment>
<keyword evidence="2" id="KW-1185">Reference proteome</keyword>
<name>A0A2I1H377_9GLOM</name>
<accession>A0A2I1H377</accession>
<dbReference type="Proteomes" id="UP000234323">
    <property type="component" value="Unassembled WGS sequence"/>
</dbReference>
<reference evidence="1 2" key="1">
    <citation type="submission" date="2015-10" db="EMBL/GenBank/DDBJ databases">
        <title>Genome analyses suggest a sexual origin of heterokaryosis in a supposedly ancient asexual fungus.</title>
        <authorList>
            <person name="Ropars J."/>
            <person name="Sedzielewska K."/>
            <person name="Noel J."/>
            <person name="Charron P."/>
            <person name="Farinelli L."/>
            <person name="Marton T."/>
            <person name="Kruger M."/>
            <person name="Pelin A."/>
            <person name="Brachmann A."/>
            <person name="Corradi N."/>
        </authorList>
    </citation>
    <scope>NUCLEOTIDE SEQUENCE [LARGE SCALE GENOMIC DNA]</scope>
    <source>
        <strain evidence="1 2">A4</strain>
    </source>
</reference>
<sequence>MIIPYILTRAINHRHYKAEVLTRIKNDCLLSSQVQVPGIIVNCWVKMAKVCKYVFKTPYVVNTDYNDYTILRKILERAIVALLKVFGTDEQNPRAIPTMYENQKEQKKRVSLFQRCENVEEEANLEEGGMTTACSLIAIHIEESQGKQHVVKICIDLKGEPHGVIDGQEIPRCQEVISLKKPSLCLLNTRLQVRRKEEKVEEKSLNKFLVMNMTSMPKTEHNVSSWSLAIRTIKIKTKEYDSDDQQLKGEKSWYELYNNYPSQEYGPKGNNKCFVE</sequence>
<proteinExistence type="predicted"/>
<organism evidence="1 2">
    <name type="scientific">Rhizophagus irregularis</name>
    <dbReference type="NCBI Taxonomy" id="588596"/>
    <lineage>
        <taxon>Eukaryota</taxon>
        <taxon>Fungi</taxon>
        <taxon>Fungi incertae sedis</taxon>
        <taxon>Mucoromycota</taxon>
        <taxon>Glomeromycotina</taxon>
        <taxon>Glomeromycetes</taxon>
        <taxon>Glomerales</taxon>
        <taxon>Glomeraceae</taxon>
        <taxon>Rhizophagus</taxon>
    </lineage>
</organism>
<dbReference type="AlphaFoldDB" id="A0A2I1H377"/>
<evidence type="ECO:0000313" key="2">
    <source>
        <dbReference type="Proteomes" id="UP000234323"/>
    </source>
</evidence>
<dbReference type="EMBL" id="LLXI01001367">
    <property type="protein sequence ID" value="PKY53338.1"/>
    <property type="molecule type" value="Genomic_DNA"/>
</dbReference>
<evidence type="ECO:0000313" key="1">
    <source>
        <dbReference type="EMBL" id="PKY53338.1"/>
    </source>
</evidence>
<gene>
    <name evidence="1" type="ORF">RhiirA4_471479</name>
</gene>
<protein>
    <submittedName>
        <fullName evidence="1">Uncharacterized protein</fullName>
    </submittedName>
</protein>